<evidence type="ECO:0000259" key="4">
    <source>
        <dbReference type="SMART" id="SM00822"/>
    </source>
</evidence>
<dbReference type="PANTHER" id="PTHR24321:SF8">
    <property type="entry name" value="ESTRADIOL 17-BETA-DEHYDROGENASE 8-RELATED"/>
    <property type="match status" value="1"/>
</dbReference>
<dbReference type="InterPro" id="IPR002347">
    <property type="entry name" value="SDR_fam"/>
</dbReference>
<comment type="caution">
    <text evidence="5">The sequence shown here is derived from an EMBL/GenBank/DDBJ whole genome shotgun (WGS) entry which is preliminary data.</text>
</comment>
<gene>
    <name evidence="5" type="ORF">J4H92_12165</name>
</gene>
<evidence type="ECO:0000313" key="5">
    <source>
        <dbReference type="EMBL" id="MBO1902701.1"/>
    </source>
</evidence>
<sequence>MSAGAAGVPGGGRVALVTGGARGIGAAVAARLRADGLRVASLDLLRPPRPREGVVDLECDIADPAAVAAAVEHVGAVLGPVDTVIHGAAYQVLAEFDRLDPAVWDRTFRVNVDGGFNVVRAVLPDMREAGRGRIVMITSSSQFAPPPMMTHYIASKGALTGMVRALATELGPHGITVNAVAPGLTATEHALGDVPEAHFAAVRSRQAIPRTGRPEDIAAVVSFAVSADAAFMTGQTLLVDGGESRI</sequence>
<dbReference type="PRINTS" id="PR00081">
    <property type="entry name" value="GDHRDH"/>
</dbReference>
<keyword evidence="2" id="KW-0560">Oxidoreductase</keyword>
<dbReference type="InterPro" id="IPR057326">
    <property type="entry name" value="KR_dom"/>
</dbReference>
<organism evidence="5 6">
    <name type="scientific">Leucobacter weissii</name>
    <dbReference type="NCBI Taxonomy" id="1983706"/>
    <lineage>
        <taxon>Bacteria</taxon>
        <taxon>Bacillati</taxon>
        <taxon>Actinomycetota</taxon>
        <taxon>Actinomycetes</taxon>
        <taxon>Micrococcales</taxon>
        <taxon>Microbacteriaceae</taxon>
        <taxon>Leucobacter</taxon>
    </lineage>
</organism>
<dbReference type="GO" id="GO:0016491">
    <property type="term" value="F:oxidoreductase activity"/>
    <property type="evidence" value="ECO:0007669"/>
    <property type="project" value="UniProtKB-KW"/>
</dbReference>
<keyword evidence="6" id="KW-1185">Reference proteome</keyword>
<dbReference type="CDD" id="cd05233">
    <property type="entry name" value="SDR_c"/>
    <property type="match status" value="1"/>
</dbReference>
<proteinExistence type="inferred from homology"/>
<evidence type="ECO:0000256" key="3">
    <source>
        <dbReference type="ARBA" id="ARBA00023027"/>
    </source>
</evidence>
<dbReference type="Pfam" id="PF13561">
    <property type="entry name" value="adh_short_C2"/>
    <property type="match status" value="1"/>
</dbReference>
<dbReference type="PANTHER" id="PTHR24321">
    <property type="entry name" value="DEHYDROGENASES, SHORT CHAIN"/>
    <property type="match status" value="1"/>
</dbReference>
<keyword evidence="3" id="KW-0520">NAD</keyword>
<comment type="similarity">
    <text evidence="1">Belongs to the short-chain dehydrogenases/reductases (SDR) family.</text>
</comment>
<evidence type="ECO:0000313" key="6">
    <source>
        <dbReference type="Proteomes" id="UP000664382"/>
    </source>
</evidence>
<dbReference type="EMBL" id="JAGDYM010000014">
    <property type="protein sequence ID" value="MBO1902701.1"/>
    <property type="molecule type" value="Genomic_DNA"/>
</dbReference>
<dbReference type="SUPFAM" id="SSF51735">
    <property type="entry name" value="NAD(P)-binding Rossmann-fold domains"/>
    <property type="match status" value="1"/>
</dbReference>
<dbReference type="FunFam" id="3.40.50.720:FF:000084">
    <property type="entry name" value="Short-chain dehydrogenase reductase"/>
    <property type="match status" value="1"/>
</dbReference>
<evidence type="ECO:0000256" key="2">
    <source>
        <dbReference type="ARBA" id="ARBA00023002"/>
    </source>
</evidence>
<dbReference type="AlphaFoldDB" id="A0A939MLD0"/>
<dbReference type="RefSeq" id="WP_208098468.1">
    <property type="nucleotide sequence ID" value="NZ_JAGDYM010000014.1"/>
</dbReference>
<reference evidence="5" key="1">
    <citation type="submission" date="2021-03" db="EMBL/GenBank/DDBJ databases">
        <title>Leucobacter chromiisoli sp. nov., isolated from chromium-containing soil of chemical plant.</title>
        <authorList>
            <person name="Xu Z."/>
        </authorList>
    </citation>
    <scope>NUCLEOTIDE SEQUENCE</scope>
    <source>
        <strain evidence="5">S27</strain>
    </source>
</reference>
<accession>A0A939MLD0</accession>
<dbReference type="SMART" id="SM00822">
    <property type="entry name" value="PKS_KR"/>
    <property type="match status" value="1"/>
</dbReference>
<dbReference type="Gene3D" id="3.40.50.720">
    <property type="entry name" value="NAD(P)-binding Rossmann-like Domain"/>
    <property type="match status" value="1"/>
</dbReference>
<dbReference type="PRINTS" id="PR00080">
    <property type="entry name" value="SDRFAMILY"/>
</dbReference>
<dbReference type="Proteomes" id="UP000664382">
    <property type="component" value="Unassembled WGS sequence"/>
</dbReference>
<feature type="domain" description="Ketoreductase" evidence="4">
    <location>
        <begin position="13"/>
        <end position="183"/>
    </location>
</feature>
<name>A0A939MLD0_9MICO</name>
<evidence type="ECO:0000256" key="1">
    <source>
        <dbReference type="ARBA" id="ARBA00006484"/>
    </source>
</evidence>
<protein>
    <submittedName>
        <fullName evidence="5">SDR family oxidoreductase</fullName>
    </submittedName>
</protein>
<dbReference type="InterPro" id="IPR036291">
    <property type="entry name" value="NAD(P)-bd_dom_sf"/>
</dbReference>